<accession>A0A5C1AD79</accession>
<dbReference type="EMBL" id="CP042425">
    <property type="protein sequence ID" value="QEL15722.1"/>
    <property type="molecule type" value="Genomic_DNA"/>
</dbReference>
<evidence type="ECO:0000313" key="2">
    <source>
        <dbReference type="Proteomes" id="UP000324974"/>
    </source>
</evidence>
<dbReference type="RefSeq" id="WP_149110507.1">
    <property type="nucleotide sequence ID" value="NZ_CP042425.1"/>
</dbReference>
<keyword evidence="2" id="KW-1185">Reference proteome</keyword>
<reference evidence="2" key="1">
    <citation type="submission" date="2019-08" db="EMBL/GenBank/DDBJ databases">
        <title>Limnoglobus roseus gen. nov., sp. nov., a novel freshwater planctomycete with a giant genome from the family Gemmataceae.</title>
        <authorList>
            <person name="Kulichevskaya I.S."/>
            <person name="Naumoff D.G."/>
            <person name="Miroshnikov K."/>
            <person name="Ivanova A."/>
            <person name="Philippov D.A."/>
            <person name="Hakobyan A."/>
            <person name="Rijpstra I.C."/>
            <person name="Sinninghe Damste J.S."/>
            <person name="Liesack W."/>
            <person name="Dedysh S.N."/>
        </authorList>
    </citation>
    <scope>NUCLEOTIDE SEQUENCE [LARGE SCALE GENOMIC DNA]</scope>
    <source>
        <strain evidence="2">PX52</strain>
    </source>
</reference>
<name>A0A5C1AD79_9BACT</name>
<protein>
    <submittedName>
        <fullName evidence="1">Uncharacterized protein</fullName>
    </submittedName>
</protein>
<evidence type="ECO:0000313" key="1">
    <source>
        <dbReference type="EMBL" id="QEL15722.1"/>
    </source>
</evidence>
<dbReference type="Proteomes" id="UP000324974">
    <property type="component" value="Chromosome"/>
</dbReference>
<dbReference type="KEGG" id="lrs:PX52LOC_02657"/>
<sequence length="154" mass="15669">MTPAFFSRLVRLLPLVMILGFGAGCGDGSTRISGKATFGGKPIPSGKIYFIPDGAKGNKGATGYADIVDGVYDTSAGSGRGATRGAVVVAIEGNDPAATNKPAKGDTSGETTVKSLFPRYETALDVTGTMTKDFDVPAEAAKAKVEKGPAIIIP</sequence>
<dbReference type="AlphaFoldDB" id="A0A5C1AD79"/>
<organism evidence="1 2">
    <name type="scientific">Limnoglobus roseus</name>
    <dbReference type="NCBI Taxonomy" id="2598579"/>
    <lineage>
        <taxon>Bacteria</taxon>
        <taxon>Pseudomonadati</taxon>
        <taxon>Planctomycetota</taxon>
        <taxon>Planctomycetia</taxon>
        <taxon>Gemmatales</taxon>
        <taxon>Gemmataceae</taxon>
        <taxon>Limnoglobus</taxon>
    </lineage>
</organism>
<gene>
    <name evidence="1" type="ORF">PX52LOC_02657</name>
</gene>
<proteinExistence type="predicted"/>
<dbReference type="OrthoDB" id="289094at2"/>